<evidence type="ECO:0000256" key="2">
    <source>
        <dbReference type="SAM" id="MobiDB-lite"/>
    </source>
</evidence>
<feature type="compositionally biased region" description="Basic and acidic residues" evidence="2">
    <location>
        <begin position="1"/>
        <end position="16"/>
    </location>
</feature>
<dbReference type="SMART" id="SM00456">
    <property type="entry name" value="WW"/>
    <property type="match status" value="1"/>
</dbReference>
<dbReference type="SUPFAM" id="SSF51045">
    <property type="entry name" value="WW domain"/>
    <property type="match status" value="1"/>
</dbReference>
<evidence type="ECO:0000259" key="3">
    <source>
        <dbReference type="PROSITE" id="PS50020"/>
    </source>
</evidence>
<proteinExistence type="predicted"/>
<accession>A0A8C4Q561</accession>
<dbReference type="Ensembl" id="ENSEBUT00000010553.1">
    <property type="protein sequence ID" value="ENSEBUP00000010017.1"/>
    <property type="gene ID" value="ENSEBUG00000006428.1"/>
</dbReference>
<keyword evidence="5" id="KW-1185">Reference proteome</keyword>
<dbReference type="Gene3D" id="2.20.70.10">
    <property type="match status" value="1"/>
</dbReference>
<evidence type="ECO:0000313" key="5">
    <source>
        <dbReference type="Proteomes" id="UP000694388"/>
    </source>
</evidence>
<dbReference type="GeneTree" id="ENSGT00930000152716"/>
<dbReference type="InterPro" id="IPR001202">
    <property type="entry name" value="WW_dom"/>
</dbReference>
<dbReference type="InterPro" id="IPR036020">
    <property type="entry name" value="WW_dom_sf"/>
</dbReference>
<dbReference type="Proteomes" id="UP000694388">
    <property type="component" value="Unplaced"/>
</dbReference>
<reference evidence="4" key="2">
    <citation type="submission" date="2025-09" db="UniProtKB">
        <authorList>
            <consortium name="Ensembl"/>
        </authorList>
    </citation>
    <scope>IDENTIFICATION</scope>
</reference>
<organism evidence="4 5">
    <name type="scientific">Eptatretus burgeri</name>
    <name type="common">Inshore hagfish</name>
    <dbReference type="NCBI Taxonomy" id="7764"/>
    <lineage>
        <taxon>Eukaryota</taxon>
        <taxon>Metazoa</taxon>
        <taxon>Chordata</taxon>
        <taxon>Craniata</taxon>
        <taxon>Vertebrata</taxon>
        <taxon>Cyclostomata</taxon>
        <taxon>Myxini</taxon>
        <taxon>Myxiniformes</taxon>
        <taxon>Myxinidae</taxon>
        <taxon>Eptatretinae</taxon>
        <taxon>Eptatretus</taxon>
    </lineage>
</organism>
<feature type="region of interest" description="Disordered" evidence="2">
    <location>
        <begin position="1"/>
        <end position="21"/>
    </location>
</feature>
<feature type="coiled-coil region" evidence="1">
    <location>
        <begin position="50"/>
        <end position="77"/>
    </location>
</feature>
<dbReference type="CDD" id="cd00201">
    <property type="entry name" value="WW"/>
    <property type="match status" value="1"/>
</dbReference>
<keyword evidence="1" id="KW-0175">Coiled coil</keyword>
<dbReference type="AlphaFoldDB" id="A0A8C4Q561"/>
<feature type="domain" description="WW" evidence="3">
    <location>
        <begin position="6"/>
        <end position="40"/>
    </location>
</feature>
<protein>
    <recommendedName>
        <fullName evidence="3">WW domain-containing protein</fullName>
    </recommendedName>
</protein>
<reference evidence="4" key="1">
    <citation type="submission" date="2025-08" db="UniProtKB">
        <authorList>
            <consortium name="Ensembl"/>
        </authorList>
    </citation>
    <scope>IDENTIFICATION</scope>
</reference>
<dbReference type="Pfam" id="PF00397">
    <property type="entry name" value="WW"/>
    <property type="match status" value="1"/>
</dbReference>
<evidence type="ECO:0000313" key="4">
    <source>
        <dbReference type="Ensembl" id="ENSEBUP00000010017.1"/>
    </source>
</evidence>
<dbReference type="PROSITE" id="PS50020">
    <property type="entry name" value="WW_DOMAIN_2"/>
    <property type="match status" value="1"/>
</dbReference>
<dbReference type="PROSITE" id="PS01159">
    <property type="entry name" value="WW_DOMAIN_1"/>
    <property type="match status" value="1"/>
</dbReference>
<sequence>MGDLEKPVPESWERRQSRSSGSFYYYNRTTNSSQWERPGQVTMQQVIELTQRINAKMENMNAKMDEMNNDTRSQRGETQSMGQNLQAGQKAVTAVACDEARTTVCKMAAPHGDTMEPVRGSATAVPPGMEAGEVKIIRETLRG</sequence>
<name>A0A8C4Q561_EPTBU</name>
<evidence type="ECO:0000256" key="1">
    <source>
        <dbReference type="SAM" id="Coils"/>
    </source>
</evidence>